<evidence type="ECO:0000256" key="1">
    <source>
        <dbReference type="SAM" id="Phobius"/>
    </source>
</evidence>
<organism evidence="2 3">
    <name type="scientific">Tetraparma gracilis</name>
    <dbReference type="NCBI Taxonomy" id="2962635"/>
    <lineage>
        <taxon>Eukaryota</taxon>
        <taxon>Sar</taxon>
        <taxon>Stramenopiles</taxon>
        <taxon>Ochrophyta</taxon>
        <taxon>Bolidophyceae</taxon>
        <taxon>Parmales</taxon>
        <taxon>Triparmaceae</taxon>
        <taxon>Tetraparma</taxon>
    </lineage>
</organism>
<dbReference type="EMBL" id="BRYB01001562">
    <property type="protein sequence ID" value="GMI28631.1"/>
    <property type="molecule type" value="Genomic_DNA"/>
</dbReference>
<reference evidence="2 3" key="1">
    <citation type="journal article" date="2023" name="Commun. Biol.">
        <title>Genome analysis of Parmales, the sister group of diatoms, reveals the evolutionary specialization of diatoms from phago-mixotrophs to photoautotrophs.</title>
        <authorList>
            <person name="Ban H."/>
            <person name="Sato S."/>
            <person name="Yoshikawa S."/>
            <person name="Yamada K."/>
            <person name="Nakamura Y."/>
            <person name="Ichinomiya M."/>
            <person name="Sato N."/>
            <person name="Blanc-Mathieu R."/>
            <person name="Endo H."/>
            <person name="Kuwata A."/>
            <person name="Ogata H."/>
        </authorList>
    </citation>
    <scope>NUCLEOTIDE SEQUENCE [LARGE SCALE GENOMIC DNA]</scope>
</reference>
<accession>A0ABQ6MLA4</accession>
<proteinExistence type="predicted"/>
<keyword evidence="3" id="KW-1185">Reference proteome</keyword>
<keyword evidence="1" id="KW-0472">Membrane</keyword>
<gene>
    <name evidence="2" type="ORF">TeGR_g14474</name>
</gene>
<keyword evidence="1" id="KW-0812">Transmembrane</keyword>
<keyword evidence="1" id="KW-1133">Transmembrane helix</keyword>
<sequence length="62" mass="6902">MGNSIQGQNGNLLNQGSAFGYNASACTYNLKGCNYNQAVMDQDPYYYGYLNFFLIIWAIMVG</sequence>
<feature type="transmembrane region" description="Helical" evidence="1">
    <location>
        <begin position="44"/>
        <end position="61"/>
    </location>
</feature>
<evidence type="ECO:0000313" key="3">
    <source>
        <dbReference type="Proteomes" id="UP001165060"/>
    </source>
</evidence>
<feature type="non-terminal residue" evidence="2">
    <location>
        <position position="62"/>
    </location>
</feature>
<protein>
    <submittedName>
        <fullName evidence="2">Uncharacterized protein</fullName>
    </submittedName>
</protein>
<name>A0ABQ6MLA4_9STRA</name>
<dbReference type="Proteomes" id="UP001165060">
    <property type="component" value="Unassembled WGS sequence"/>
</dbReference>
<evidence type="ECO:0000313" key="2">
    <source>
        <dbReference type="EMBL" id="GMI28631.1"/>
    </source>
</evidence>
<comment type="caution">
    <text evidence="2">The sequence shown here is derived from an EMBL/GenBank/DDBJ whole genome shotgun (WGS) entry which is preliminary data.</text>
</comment>